<dbReference type="AlphaFoldDB" id="A0A2P6P062"/>
<gene>
    <name evidence="3" type="ORF">PROFUN_00832</name>
</gene>
<dbReference type="STRING" id="1890364.A0A2P6P062"/>
<dbReference type="GO" id="GO:0016779">
    <property type="term" value="F:nucleotidyltransferase activity"/>
    <property type="evidence" value="ECO:0007669"/>
    <property type="project" value="UniProtKB-KW"/>
</dbReference>
<dbReference type="EMBL" id="MDYQ01000002">
    <property type="protein sequence ID" value="PRP89568.1"/>
    <property type="molecule type" value="Genomic_DNA"/>
</dbReference>
<dbReference type="Gene3D" id="3.40.50.620">
    <property type="entry name" value="HUPs"/>
    <property type="match status" value="1"/>
</dbReference>
<dbReference type="OrthoDB" id="330671at2759"/>
<feature type="compositionally biased region" description="Basic and acidic residues" evidence="1">
    <location>
        <begin position="146"/>
        <end position="159"/>
    </location>
</feature>
<evidence type="ECO:0000256" key="1">
    <source>
        <dbReference type="SAM" id="MobiDB-lite"/>
    </source>
</evidence>
<dbReference type="InterPro" id="IPR004821">
    <property type="entry name" value="Cyt_trans-like"/>
</dbReference>
<evidence type="ECO:0000313" key="3">
    <source>
        <dbReference type="EMBL" id="PRP89568.1"/>
    </source>
</evidence>
<feature type="domain" description="Cytidyltransferase-like" evidence="2">
    <location>
        <begin position="12"/>
        <end position="149"/>
    </location>
</feature>
<dbReference type="NCBIfam" id="NF001985">
    <property type="entry name" value="PRK00777.1"/>
    <property type="match status" value="1"/>
</dbReference>
<dbReference type="InParanoid" id="A0A2P6P062"/>
<reference evidence="3 4" key="1">
    <citation type="journal article" date="2018" name="Genome Biol. Evol.">
        <title>Multiple Roots of Fruiting Body Formation in Amoebozoa.</title>
        <authorList>
            <person name="Hillmann F."/>
            <person name="Forbes G."/>
            <person name="Novohradska S."/>
            <person name="Ferling I."/>
            <person name="Riege K."/>
            <person name="Groth M."/>
            <person name="Westermann M."/>
            <person name="Marz M."/>
            <person name="Spaller T."/>
            <person name="Winckler T."/>
            <person name="Schaap P."/>
            <person name="Glockner G."/>
        </authorList>
    </citation>
    <scope>NUCLEOTIDE SEQUENCE [LARGE SCALE GENOMIC DNA]</scope>
    <source>
        <strain evidence="3 4">Jena</strain>
    </source>
</reference>
<evidence type="ECO:0000259" key="2">
    <source>
        <dbReference type="Pfam" id="PF01467"/>
    </source>
</evidence>
<dbReference type="InterPro" id="IPR014729">
    <property type="entry name" value="Rossmann-like_a/b/a_fold"/>
</dbReference>
<dbReference type="NCBIfam" id="TIGR00125">
    <property type="entry name" value="cyt_tran_rel"/>
    <property type="match status" value="1"/>
</dbReference>
<dbReference type="SUPFAM" id="SSF52374">
    <property type="entry name" value="Nucleotidylyl transferase"/>
    <property type="match status" value="1"/>
</dbReference>
<evidence type="ECO:0000313" key="4">
    <source>
        <dbReference type="Proteomes" id="UP000241769"/>
    </source>
</evidence>
<comment type="caution">
    <text evidence="3">The sequence shown here is derived from an EMBL/GenBank/DDBJ whole genome shotgun (WGS) entry which is preliminary data.</text>
</comment>
<dbReference type="Proteomes" id="UP000241769">
    <property type="component" value="Unassembled WGS sequence"/>
</dbReference>
<proteinExistence type="predicted"/>
<organism evidence="3 4">
    <name type="scientific">Planoprotostelium fungivorum</name>
    <dbReference type="NCBI Taxonomy" id="1890364"/>
    <lineage>
        <taxon>Eukaryota</taxon>
        <taxon>Amoebozoa</taxon>
        <taxon>Evosea</taxon>
        <taxon>Variosea</taxon>
        <taxon>Cavosteliida</taxon>
        <taxon>Cavosteliaceae</taxon>
        <taxon>Planoprotostelium</taxon>
    </lineage>
</organism>
<sequence length="159" mass="17894">MSGTAATYDKVVVGGTFDHLHDGHRRLLRYAANVTSKELVVAISADELLHSKDYREEMQPFEARVAAALDFVRFTNPRITLRFHQIKSRTNPDGPNALVVSEETKKGAEKINQMRMDKGWKAVKVLVVDTVTADKGSEGQKLSSTEIRKERAQERRSKL</sequence>
<accession>A0A2P6P062</accession>
<feature type="region of interest" description="Disordered" evidence="1">
    <location>
        <begin position="135"/>
        <end position="159"/>
    </location>
</feature>
<protein>
    <submittedName>
        <fullName evidence="3">Phosphopantetheine adenylyltransferase-like</fullName>
    </submittedName>
</protein>
<keyword evidence="3" id="KW-0808">Transferase</keyword>
<keyword evidence="4" id="KW-1185">Reference proteome</keyword>
<name>A0A2P6P062_9EUKA</name>
<dbReference type="Pfam" id="PF01467">
    <property type="entry name" value="CTP_transf_like"/>
    <property type="match status" value="1"/>
</dbReference>
<keyword evidence="3" id="KW-0548">Nucleotidyltransferase</keyword>